<dbReference type="Pfam" id="PF14726">
    <property type="entry name" value="RTTN_N"/>
    <property type="match status" value="1"/>
</dbReference>
<feature type="domain" description="Rotatin N-terminal" evidence="1">
    <location>
        <begin position="24"/>
        <end position="124"/>
    </location>
</feature>
<reference evidence="2" key="1">
    <citation type="submission" date="2025-05" db="UniProtKB">
        <authorList>
            <consortium name="RefSeq"/>
        </authorList>
    </citation>
    <scope>NUCLEOTIDE SEQUENCE [LARGE SCALE GENOMIC DNA]</scope>
    <source>
        <strain evidence="2">14028-0561.14</strain>
    </source>
</reference>
<dbReference type="GO" id="GO:0005814">
    <property type="term" value="C:centriole"/>
    <property type="evidence" value="ECO:0007669"/>
    <property type="project" value="TreeGrafter"/>
</dbReference>
<dbReference type="PANTHER" id="PTHR31691:SF1">
    <property type="entry name" value="ROTATIN"/>
    <property type="match status" value="1"/>
</dbReference>
<dbReference type="InterPro" id="IPR029249">
    <property type="entry name" value="Rotatin_N"/>
</dbReference>
<protein>
    <submittedName>
        <fullName evidence="3">Protein rotatin homolog</fullName>
    </submittedName>
</protein>
<keyword evidence="2" id="KW-1185">Reference proteome</keyword>
<dbReference type="PANTHER" id="PTHR31691">
    <property type="entry name" value="ROTATIN"/>
    <property type="match status" value="1"/>
</dbReference>
<dbReference type="OrthoDB" id="428850at2759"/>
<dbReference type="GO" id="GO:0007099">
    <property type="term" value="P:centriole replication"/>
    <property type="evidence" value="ECO:0007669"/>
    <property type="project" value="TreeGrafter"/>
</dbReference>
<accession>A0A6P4JFE9</accession>
<evidence type="ECO:0000313" key="2">
    <source>
        <dbReference type="Proteomes" id="UP001652661"/>
    </source>
</evidence>
<dbReference type="Proteomes" id="UP001652661">
    <property type="component" value="Chromosome 2R"/>
</dbReference>
<dbReference type="OMA" id="MINCCSC"/>
<gene>
    <name evidence="3" type="primary">ana3</name>
</gene>
<dbReference type="GO" id="GO:0032053">
    <property type="term" value="P:ciliary basal body organization"/>
    <property type="evidence" value="ECO:0007669"/>
    <property type="project" value="TreeGrafter"/>
</dbReference>
<dbReference type="InterPro" id="IPR030791">
    <property type="entry name" value="Rotatin"/>
</dbReference>
<evidence type="ECO:0000259" key="1">
    <source>
        <dbReference type="Pfam" id="PF14726"/>
    </source>
</evidence>
<proteinExistence type="predicted"/>
<dbReference type="GO" id="GO:0005813">
    <property type="term" value="C:centrosome"/>
    <property type="evidence" value="ECO:0007669"/>
    <property type="project" value="InterPro"/>
</dbReference>
<dbReference type="GO" id="GO:0036064">
    <property type="term" value="C:ciliary basal body"/>
    <property type="evidence" value="ECO:0007669"/>
    <property type="project" value="InterPro"/>
</dbReference>
<organism evidence="2 3">
    <name type="scientific">Drosophila kikkawai</name>
    <name type="common">Fruit fly</name>
    <dbReference type="NCBI Taxonomy" id="30033"/>
    <lineage>
        <taxon>Eukaryota</taxon>
        <taxon>Metazoa</taxon>
        <taxon>Ecdysozoa</taxon>
        <taxon>Arthropoda</taxon>
        <taxon>Hexapoda</taxon>
        <taxon>Insecta</taxon>
        <taxon>Pterygota</taxon>
        <taxon>Neoptera</taxon>
        <taxon>Endopterygota</taxon>
        <taxon>Diptera</taxon>
        <taxon>Brachycera</taxon>
        <taxon>Muscomorpha</taxon>
        <taxon>Ephydroidea</taxon>
        <taxon>Drosophilidae</taxon>
        <taxon>Drosophila</taxon>
        <taxon>Sophophora</taxon>
    </lineage>
</organism>
<dbReference type="RefSeq" id="XP_017033288.1">
    <property type="nucleotide sequence ID" value="XM_017177799.3"/>
</dbReference>
<sequence>MSIKSPALQLAEPQLAKLTSESEEIRMRALNQVETRFMRCLQLGETIDFKPMMLMKQLIRWFGQTPHLAADRVLAIMLELLRSEYGSVVVRKITYDRLSTELGKVRRILRSLESERVTDLLDDLQYLLLQKYNIRLETPSGSSISSVNVTTEGTESVTSSISIVKDTLKPEDYEPAWSQPCPEDVASLQSMINMPRNEGTDAIEVQVQLTQLTIRMGDYPAEYLLQPPYTFLILVQLQQRRDGCLLHVNRAIIAYLKQLQRRIEIRCTTMCYANSLDAPGSLARQLRVESALSLVLNNCLDLVMKCSDNDKWHVLELVKQAVKTYKVLKVGIAPGVTTRFGDMVRKLLKFCSSRTGTKLSELVSSLMVPRLQSLIFNDQLLEIMLLNINYDKMLNSAQANSLIKPILMDTCFLSLPGRQSALGDLKGVALMNSTDDDHLRKLKIAYMSALDQFQSTTQMKAPLLIEANAVLVVVNQLGSKRLVKQLFDAVVECTPLYPGNLKLKIKAQTVLWTLVDLPDKQLRWFLYGLMRNPVTSHFHAFMTKTVYMPGCTNLELVRQGILGLPLTSRFLQKLIVQSWDMEAPQNVRQWCLDYFILLFKLHNFVGQQDLQNIIQIVYPLLPLLICRTISDTQLTHAIWALWHPNTCMIKAPPNLRIFVCYLFHPHIEVRHKAPIPINLILQALDMKKKSLTPRDQLVHKWTDPDICLIKPPLNYKEIFAKPTEEAFQGQRSLDALMGLLETKDLRPSIRKSSMAQLNVLLRNWKACECFNSKKAFSMIVSSLPIGLETHPGDPAEVLVPAVSILLKMMLQNADFRNQVAYMPEMYMNLVRAMVLLPHEEELRQNASICLFVMLFYDDIIATEDKLVIAVQLGGLMSPVTHEVEIPVPHSPVTEGVSAQQRLDKAYFGDDETASGQHWRLFLCHYLRKVMTQESMQALDIRSELKMNLGDVAMMQASEPDVQLRNQLMAASNCSSHEALQQKLDVIQLFLVHLRSSIPDSEGQSLWQLINKYIRSAPANDADCKLYMSLLELCLTCLSFSHDQVIKGLNEALETDPNHSFLLLLQDRSISLDVLHLIGQCLEQLLANENEIRLKWHGKLFLQLSSMARKHFEIRQLQHVRCILGILRRLSERELMLSSVQVKHYCQHFMQLSSDLRTSTQTGAQWLRDCLHIICELHLLQPSGKTTNSIYEPGVANKVLRYLLGLCGHSDSDVRALSWVLMADWLGCCDVKMESILPGLNFLPGGLPACCLTTLLDVHEVMLVRVLAGRVFIRLMPLVGAEACVDILRNHTFLKDASWALRTLHVSPHLDKQPAGEQHSCEIISCYVSICISMVSLDPEWCSSTLCQHSFMSGLSDVFKTPPPTLDQYSNAFFELCAEHICELYALCYVNNFEYLQRSICRDTVFLESFLALINYVTDVDQQGQLFKLLLVFCKDSNAFSYLCAELEKRPGFFIDFFLIGLHKSALGTDLRRYTLKCLAMIFLKTQSAPLVNKLEQYVVPLSPNRDPSKPPYTEKELVGNNVKAIAFIYRILEDQFLCYYMDKRTNTFLEAVDPGHVQVCETFGVFLKYSKEAASIADEALLVDRLLIMFNAFLKDDKFGNASAYVRRVGAHKTQQILGNLLVLLKMMSQWFSSPHSVLKGTSSAALMVNILVRLWPWLSHSAELKQLVVQVVMFLTEYSFEMCKQTSQIQPEQSHSLLQLMSRVADFETTRKEPNAGAFGEGTCIIPALRVMSNCCSCSEGRLSLSKMHVLDMFDTILPANPSVSKVRPQVVRAWLAFWEVYSRYDVGAKACHLHSLMNIVRRLSPLDDRRILSLRIIRNMSFFNNNRTVLTDMTEFINMLRDILNQPVMQKDASSEQGLISFEEHRLAVLMLYKLFGYGAKYKAKLRGTKLMQLLTHLKDHMEGMKTEKEDRFPDIPYAEELLGLLTNFLEAVEE</sequence>
<evidence type="ECO:0000313" key="3">
    <source>
        <dbReference type="RefSeq" id="XP_017033288.1"/>
    </source>
</evidence>
<name>A0A6P4JFE9_DROKI</name>
<reference evidence="3" key="2">
    <citation type="submission" date="2025-08" db="UniProtKB">
        <authorList>
            <consortium name="RefSeq"/>
        </authorList>
    </citation>
    <scope>IDENTIFICATION</scope>
    <source>
        <strain evidence="3">14028-0561.14</strain>
        <tissue evidence="3">Whole fly</tissue>
    </source>
</reference>
<dbReference type="GO" id="GO:0010457">
    <property type="term" value="P:centriole-centriole cohesion"/>
    <property type="evidence" value="ECO:0007669"/>
    <property type="project" value="TreeGrafter"/>
</dbReference>